<sequence>FASVVEGLFVHHFYKAFNGDAARAFARLAREYARKHGAEADLALFMLLLCDRAFLYKALRVRQEGSGPDKTETVGAPWVGRETRSWFDSAYLRWSEKLRVDYMTDLRVWVTKLLSRTAARRALCPGPGDLTLDMRTALSTPGALVVLRFPVEAVDEEPARAMARFATRTIQDLTLRRFSDARLFGLPVPPLALYLDELPTLVGRDLGDAISTAQWMALVRKQRVAVTVAHQGGVLIGDVLSGALDTNALTKLIAPGLGADDLLKAQRTLGFEEKLVHDERVTDSGLFGSGHYSRSRGTRTQRAPRFEEDELKYSKVGNWALLPYRGKAQHPPERLRIPPVPPPQAFAEGSAGRSWRWRSRRTA</sequence>
<name>A0A6J4SEM8_9ACTN</name>
<organism evidence="2">
    <name type="scientific">uncultured Rubrobacteraceae bacterium</name>
    <dbReference type="NCBI Taxonomy" id="349277"/>
    <lineage>
        <taxon>Bacteria</taxon>
        <taxon>Bacillati</taxon>
        <taxon>Actinomycetota</taxon>
        <taxon>Rubrobacteria</taxon>
        <taxon>Rubrobacterales</taxon>
        <taxon>Rubrobacteraceae</taxon>
        <taxon>environmental samples</taxon>
    </lineage>
</organism>
<evidence type="ECO:0008006" key="3">
    <source>
        <dbReference type="Google" id="ProtNLM"/>
    </source>
</evidence>
<evidence type="ECO:0000313" key="2">
    <source>
        <dbReference type="EMBL" id="CAA9496280.1"/>
    </source>
</evidence>
<proteinExistence type="predicted"/>
<feature type="non-terminal residue" evidence="2">
    <location>
        <position position="1"/>
    </location>
</feature>
<accession>A0A6J4SEM8</accession>
<protein>
    <recommendedName>
        <fullName evidence="3">TraD/TraG TraM recognition site domain-containing protein</fullName>
    </recommendedName>
</protein>
<dbReference type="AlphaFoldDB" id="A0A6J4SEM8"/>
<reference evidence="2" key="1">
    <citation type="submission" date="2020-02" db="EMBL/GenBank/DDBJ databases">
        <authorList>
            <person name="Meier V. D."/>
        </authorList>
    </citation>
    <scope>NUCLEOTIDE SEQUENCE</scope>
    <source>
        <strain evidence="2">AVDCRST_MAG05</strain>
    </source>
</reference>
<evidence type="ECO:0000256" key="1">
    <source>
        <dbReference type="SAM" id="MobiDB-lite"/>
    </source>
</evidence>
<dbReference type="EMBL" id="CADCVM010000227">
    <property type="protein sequence ID" value="CAA9496280.1"/>
    <property type="molecule type" value="Genomic_DNA"/>
</dbReference>
<feature type="region of interest" description="Disordered" evidence="1">
    <location>
        <begin position="328"/>
        <end position="363"/>
    </location>
</feature>
<dbReference type="InterPro" id="IPR027417">
    <property type="entry name" value="P-loop_NTPase"/>
</dbReference>
<feature type="region of interest" description="Disordered" evidence="1">
    <location>
        <begin position="287"/>
        <end position="306"/>
    </location>
</feature>
<dbReference type="Gene3D" id="3.40.50.300">
    <property type="entry name" value="P-loop containing nucleotide triphosphate hydrolases"/>
    <property type="match status" value="1"/>
</dbReference>
<gene>
    <name evidence="2" type="ORF">AVDCRST_MAG05-2160</name>
</gene>